<dbReference type="Proteomes" id="UP000566071">
    <property type="component" value="Unassembled WGS sequence"/>
</dbReference>
<dbReference type="InterPro" id="IPR032710">
    <property type="entry name" value="NTF2-like_dom_sf"/>
</dbReference>
<dbReference type="Gene3D" id="3.10.450.50">
    <property type="match status" value="1"/>
</dbReference>
<reference evidence="1 2" key="1">
    <citation type="submission" date="2020-05" db="EMBL/GenBank/DDBJ databases">
        <authorList>
            <person name="Khan S.A."/>
            <person name="Jeon C.O."/>
            <person name="Chun B.H."/>
        </authorList>
    </citation>
    <scope>NUCLEOTIDE SEQUENCE [LARGE SCALE GENOMIC DNA]</scope>
    <source>
        <strain evidence="1 2">S1162</strain>
    </source>
</reference>
<dbReference type="SUPFAM" id="SSF54427">
    <property type="entry name" value="NTF2-like"/>
    <property type="match status" value="1"/>
</dbReference>
<dbReference type="Pfam" id="PF07366">
    <property type="entry name" value="SnoaL"/>
    <property type="match status" value="1"/>
</dbReference>
<keyword evidence="2" id="KW-1185">Reference proteome</keyword>
<dbReference type="InterPro" id="IPR009959">
    <property type="entry name" value="Cyclase_SnoaL-like"/>
</dbReference>
<evidence type="ECO:0000313" key="2">
    <source>
        <dbReference type="Proteomes" id="UP000566071"/>
    </source>
</evidence>
<organism evidence="1 2">
    <name type="scientific">Mucilaginibacter humi</name>
    <dbReference type="NCBI Taxonomy" id="2732510"/>
    <lineage>
        <taxon>Bacteria</taxon>
        <taxon>Pseudomonadati</taxon>
        <taxon>Bacteroidota</taxon>
        <taxon>Sphingobacteriia</taxon>
        <taxon>Sphingobacteriales</taxon>
        <taxon>Sphingobacteriaceae</taxon>
        <taxon>Mucilaginibacter</taxon>
    </lineage>
</organism>
<dbReference type="EMBL" id="JABFCR010000001">
    <property type="protein sequence ID" value="NNU33037.1"/>
    <property type="molecule type" value="Genomic_DNA"/>
</dbReference>
<dbReference type="RefSeq" id="WP_175268739.1">
    <property type="nucleotide sequence ID" value="NZ_JABFCR010000001.1"/>
</dbReference>
<evidence type="ECO:0000313" key="1">
    <source>
        <dbReference type="EMBL" id="NNU33037.1"/>
    </source>
</evidence>
<name>A0ABX1W4P8_9SPHI</name>
<comment type="caution">
    <text evidence="1">The sequence shown here is derived from an EMBL/GenBank/DDBJ whole genome shotgun (WGS) entry which is preliminary data.</text>
</comment>
<gene>
    <name evidence="1" type="ORF">HK413_00385</name>
</gene>
<protein>
    <recommendedName>
        <fullName evidence="3">SnoaL-like domain-containing protein</fullName>
    </recommendedName>
</protein>
<proteinExistence type="predicted"/>
<evidence type="ECO:0008006" key="3">
    <source>
        <dbReference type="Google" id="ProtNLM"/>
    </source>
</evidence>
<accession>A0ABX1W4P8</accession>
<sequence>MEQKSNKTIVAGFYKRIVGQRESSLINQYVREDYIQHSPMGKDGREGLFEMVEFLKSLPPSTETQSPVKMLIAEGDMVAGLLDIKFMGKRMLVVDLFRLQDGLLAEHWDVVQEIDADLSIDHIIADENASDLLANKELITDLLGVNLRRLIGEGDVIVSQSEITEGDNVFAQYDVFRLKDGIIQSQLTVKQQVPDVMMHNNGMF</sequence>